<gene>
    <name evidence="1" type="ORF">V1517DRAFT_328614</name>
</gene>
<protein>
    <submittedName>
        <fullName evidence="1">Uncharacterized protein</fullName>
    </submittedName>
</protein>
<evidence type="ECO:0000313" key="1">
    <source>
        <dbReference type="EMBL" id="KAK9320706.1"/>
    </source>
</evidence>
<evidence type="ECO:0000313" key="2">
    <source>
        <dbReference type="Proteomes" id="UP001489719"/>
    </source>
</evidence>
<dbReference type="Proteomes" id="UP001489719">
    <property type="component" value="Unassembled WGS sequence"/>
</dbReference>
<dbReference type="EMBL" id="MU970119">
    <property type="protein sequence ID" value="KAK9320706.1"/>
    <property type="molecule type" value="Genomic_DNA"/>
</dbReference>
<organism evidence="1 2">
    <name type="scientific">Lipomyces orientalis</name>
    <dbReference type="NCBI Taxonomy" id="1233043"/>
    <lineage>
        <taxon>Eukaryota</taxon>
        <taxon>Fungi</taxon>
        <taxon>Dikarya</taxon>
        <taxon>Ascomycota</taxon>
        <taxon>Saccharomycotina</taxon>
        <taxon>Lipomycetes</taxon>
        <taxon>Lipomycetales</taxon>
        <taxon>Lipomycetaceae</taxon>
        <taxon>Lipomyces</taxon>
    </lineage>
</organism>
<proteinExistence type="predicted"/>
<sequence length="532" mass="59237">MILRSKFLSSVVLMLLACRGDALDVDPDLKPSAYLAKADALLTQGNFQDALQFYDAAVKSDPQNYLSVFKRGATYLSIGRLTSAIADFDQALEMKPDFDSALVQRGKLRLKMGNWDGARKDFKAATGSQKENIESVAAAQSAENAALKAKDAGNLDECISYSSSAISYASAVMSLRSLRAECRLAKGLTREAVADLIHLAGANPLSSEPHVRIAQLQYLYLNDRDRAIQQLAKCLHYDPDAKACKSAFRDYKRIDKEIVKANEFKEKHMWSAFEKTIVSGGAGKEALLKKIEEMAAKVEKEEKIPSDTPKELEVDLLEASCEAYLDLKRWGSGTTYCARTLEYRPQSIIALLFTARVHMNNDEFDKAIEVLNKAKEASGGQNQRVNSMLNEAHVLLKRASAKDYYKVLGAHRDATDKDIKKAYRTKTKEFHPDKYRGDLKPEQVEKKMAEINEAYEVLSNPELRERFDGGDDPNDHSQPGGGPEGFNPFSQQGFGGFSGGRQQFFQQGGRTFYRQSSGPRQHGSGHSFKFQF</sequence>
<keyword evidence="2" id="KW-1185">Reference proteome</keyword>
<comment type="caution">
    <text evidence="1">The sequence shown here is derived from an EMBL/GenBank/DDBJ whole genome shotgun (WGS) entry which is preliminary data.</text>
</comment>
<reference evidence="2" key="1">
    <citation type="journal article" date="2024" name="Front. Bioeng. Biotechnol.">
        <title>Genome-scale model development and genomic sequencing of the oleaginous clade Lipomyces.</title>
        <authorList>
            <person name="Czajka J.J."/>
            <person name="Han Y."/>
            <person name="Kim J."/>
            <person name="Mondo S.J."/>
            <person name="Hofstad B.A."/>
            <person name="Robles A."/>
            <person name="Haridas S."/>
            <person name="Riley R."/>
            <person name="LaButti K."/>
            <person name="Pangilinan J."/>
            <person name="Andreopoulos W."/>
            <person name="Lipzen A."/>
            <person name="Yan J."/>
            <person name="Wang M."/>
            <person name="Ng V."/>
            <person name="Grigoriev I.V."/>
            <person name="Spatafora J.W."/>
            <person name="Magnuson J.K."/>
            <person name="Baker S.E."/>
            <person name="Pomraning K.R."/>
        </authorList>
    </citation>
    <scope>NUCLEOTIDE SEQUENCE [LARGE SCALE GENOMIC DNA]</scope>
    <source>
        <strain evidence="2">CBS 10300</strain>
    </source>
</reference>
<accession>A0ACC3TIX6</accession>
<name>A0ACC3TIX6_9ASCO</name>